<comment type="subcellular location">
    <subcellularLocation>
        <location evidence="1">Membrane</location>
        <topology evidence="1">Multi-pass membrane protein</topology>
    </subcellularLocation>
</comment>
<dbReference type="EMBL" id="JAQQAL010000006">
    <property type="protein sequence ID" value="MDC7225433.1"/>
    <property type="molecule type" value="Genomic_DNA"/>
</dbReference>
<comment type="caution">
    <text evidence="7">The sequence shown here is derived from an EMBL/GenBank/DDBJ whole genome shotgun (WGS) entry which is preliminary data.</text>
</comment>
<dbReference type="GO" id="GO:0005886">
    <property type="term" value="C:plasma membrane"/>
    <property type="evidence" value="ECO:0007669"/>
    <property type="project" value="TreeGrafter"/>
</dbReference>
<feature type="transmembrane region" description="Helical" evidence="5">
    <location>
        <begin position="177"/>
        <end position="197"/>
    </location>
</feature>
<evidence type="ECO:0000259" key="6">
    <source>
        <dbReference type="Pfam" id="PF01699"/>
    </source>
</evidence>
<keyword evidence="3 5" id="KW-1133">Transmembrane helix</keyword>
<sequence>MNIISYSAAMLFFLIMETARAIRIKKPSITLILFPAFFVLSLLWKSTGFLTGGILILIMASDRLVKGGIALAGKFGVSPFFIGIFIIGLGTSSPELFVNLLSALRGDTALAMGNILGSNISNMGIVIGAAGLIAGTMKLEASLIKKEIPIMLAASILLLLLVLDFPPFSNEADSSNMVLTLQDGLLLFLCLIMYLLYTINSMNKPDSKPELRASAIPDAPTLPIEPHSAVDSTFNILTGIAGLYFGGEFIISSSVSIAEALGAGTMTLGIIVGLGTSLPELATGINCALKNETDLVVGNVLGSNIFNILLILGLTSIIRPVFLTPDVLVHFGFLIGISIIFFISLGSERKLNRIEAALLLAAGLGYLGFSIVTG</sequence>
<feature type="transmembrane region" description="Helical" evidence="5">
    <location>
        <begin position="69"/>
        <end position="89"/>
    </location>
</feature>
<dbReference type="PANTHER" id="PTHR10846:SF8">
    <property type="entry name" value="INNER MEMBRANE PROTEIN YRBG"/>
    <property type="match status" value="1"/>
</dbReference>
<evidence type="ECO:0000256" key="1">
    <source>
        <dbReference type="ARBA" id="ARBA00004141"/>
    </source>
</evidence>
<evidence type="ECO:0000256" key="4">
    <source>
        <dbReference type="ARBA" id="ARBA00023136"/>
    </source>
</evidence>
<evidence type="ECO:0000256" key="5">
    <source>
        <dbReference type="SAM" id="Phobius"/>
    </source>
</evidence>
<protein>
    <submittedName>
        <fullName evidence="7">Sodium:calcium antiporter</fullName>
    </submittedName>
</protein>
<keyword evidence="2 5" id="KW-0812">Transmembrane</keyword>
<gene>
    <name evidence="7" type="ORF">PQJ61_01570</name>
</gene>
<evidence type="ECO:0000256" key="2">
    <source>
        <dbReference type="ARBA" id="ARBA00022692"/>
    </source>
</evidence>
<reference evidence="7 8" key="1">
    <citation type="submission" date="2022-12" db="EMBL/GenBank/DDBJ databases">
        <title>Metagenome assembled genome from gulf of manar.</title>
        <authorList>
            <person name="Kohli P."/>
            <person name="Pk S."/>
            <person name="Venkata Ramana C."/>
            <person name="Sasikala C."/>
        </authorList>
    </citation>
    <scope>NUCLEOTIDE SEQUENCE [LARGE SCALE GENOMIC DNA]</scope>
    <source>
        <strain evidence="7">JB008</strain>
    </source>
</reference>
<feature type="transmembrane region" description="Helical" evidence="5">
    <location>
        <begin position="148"/>
        <end position="165"/>
    </location>
</feature>
<feature type="transmembrane region" description="Helical" evidence="5">
    <location>
        <begin position="328"/>
        <end position="347"/>
    </location>
</feature>
<organism evidence="7 8">
    <name type="scientific">Candidatus Thalassospirochaeta sargassi</name>
    <dbReference type="NCBI Taxonomy" id="3119039"/>
    <lineage>
        <taxon>Bacteria</taxon>
        <taxon>Pseudomonadati</taxon>
        <taxon>Spirochaetota</taxon>
        <taxon>Spirochaetia</taxon>
        <taxon>Spirochaetales</taxon>
        <taxon>Spirochaetaceae</taxon>
        <taxon>Candidatus Thalassospirochaeta</taxon>
    </lineage>
</organism>
<evidence type="ECO:0000256" key="3">
    <source>
        <dbReference type="ARBA" id="ARBA00022989"/>
    </source>
</evidence>
<feature type="domain" description="Sodium/calcium exchanger membrane region" evidence="6">
    <location>
        <begin position="46"/>
        <end position="199"/>
    </location>
</feature>
<feature type="domain" description="Sodium/calcium exchanger membrane region" evidence="6">
    <location>
        <begin position="236"/>
        <end position="371"/>
    </location>
</feature>
<evidence type="ECO:0000313" key="8">
    <source>
        <dbReference type="Proteomes" id="UP001221217"/>
    </source>
</evidence>
<dbReference type="InterPro" id="IPR004481">
    <property type="entry name" value="K/Na/Ca-exchanger"/>
</dbReference>
<keyword evidence="4 5" id="KW-0472">Membrane</keyword>
<dbReference type="Proteomes" id="UP001221217">
    <property type="component" value="Unassembled WGS sequence"/>
</dbReference>
<dbReference type="Gene3D" id="1.20.1420.30">
    <property type="entry name" value="NCX, central ion-binding region"/>
    <property type="match status" value="2"/>
</dbReference>
<feature type="transmembrane region" description="Helical" evidence="5">
    <location>
        <begin position="109"/>
        <end position="136"/>
    </location>
</feature>
<accession>A0AAJ1IA30</accession>
<name>A0AAJ1IA30_9SPIO</name>
<dbReference type="GO" id="GO:0008273">
    <property type="term" value="F:calcium, potassium:sodium antiporter activity"/>
    <property type="evidence" value="ECO:0007669"/>
    <property type="project" value="TreeGrafter"/>
</dbReference>
<dbReference type="GO" id="GO:0006874">
    <property type="term" value="P:intracellular calcium ion homeostasis"/>
    <property type="evidence" value="ECO:0007669"/>
    <property type="project" value="TreeGrafter"/>
</dbReference>
<feature type="transmembrane region" description="Helical" evidence="5">
    <location>
        <begin position="305"/>
        <end position="322"/>
    </location>
</feature>
<dbReference type="AlphaFoldDB" id="A0AAJ1IA30"/>
<dbReference type="PANTHER" id="PTHR10846">
    <property type="entry name" value="SODIUM/POTASSIUM/CALCIUM EXCHANGER"/>
    <property type="match status" value="1"/>
</dbReference>
<dbReference type="Pfam" id="PF01699">
    <property type="entry name" value="Na_Ca_ex"/>
    <property type="match status" value="2"/>
</dbReference>
<dbReference type="GO" id="GO:0005262">
    <property type="term" value="F:calcium channel activity"/>
    <property type="evidence" value="ECO:0007669"/>
    <property type="project" value="TreeGrafter"/>
</dbReference>
<evidence type="ECO:0000313" key="7">
    <source>
        <dbReference type="EMBL" id="MDC7225433.1"/>
    </source>
</evidence>
<dbReference type="InterPro" id="IPR004837">
    <property type="entry name" value="NaCa_Exmemb"/>
</dbReference>
<proteinExistence type="predicted"/>
<feature type="transmembrane region" description="Helical" evidence="5">
    <location>
        <begin position="354"/>
        <end position="372"/>
    </location>
</feature>
<dbReference type="InterPro" id="IPR044880">
    <property type="entry name" value="NCX_ion-bd_dom_sf"/>
</dbReference>
<feature type="transmembrane region" description="Helical" evidence="5">
    <location>
        <begin position="31"/>
        <end position="57"/>
    </location>
</feature>